<accession>B6JWS1</accession>
<dbReference type="InterPro" id="IPR000467">
    <property type="entry name" value="G_patch_dom"/>
</dbReference>
<dbReference type="GeneID" id="7048923"/>
<keyword evidence="3" id="KW-1185">Reference proteome</keyword>
<dbReference type="PANTHER" id="PTHR20923:SF1">
    <property type="entry name" value="G PATCH DOMAIN AND ANKYRIN REPEAT-CONTAINING PROTEIN 1"/>
    <property type="match status" value="1"/>
</dbReference>
<evidence type="ECO:0000313" key="2">
    <source>
        <dbReference type="EMBL" id="EEB05822.1"/>
    </source>
</evidence>
<feature type="domain" description="G-patch" evidence="1">
    <location>
        <begin position="116"/>
        <end position="165"/>
    </location>
</feature>
<evidence type="ECO:0000313" key="3">
    <source>
        <dbReference type="Proteomes" id="UP000001744"/>
    </source>
</evidence>
<dbReference type="eggNOG" id="KOG2384">
    <property type="taxonomic scope" value="Eukaryota"/>
</dbReference>
<name>B6JWS1_SCHJY</name>
<sequence>MQFTDELAIKDVGSYGIYKRRGRVKFVKSKELTSSIQTEEHTGANISEFYRSLFSERTTDQNKQVDTPLATPQTYTCTVCNLEVPTGSRLKHEQATAHLSSKAHIQNNYRPSLIKQGHIGYETMSRLGWSPNNQAGLGASSQGRIYALKTDKIKNDSFGIGFDYTVNTIRKQNRQSLGKRECCRMHKEEVRKKQMLLQYFSH</sequence>
<dbReference type="AlphaFoldDB" id="B6JWS1"/>
<protein>
    <submittedName>
        <fullName evidence="2">RNA-binding protein</fullName>
    </submittedName>
</protein>
<dbReference type="OrthoDB" id="20282at2759"/>
<dbReference type="JaponicusDB" id="SJAG_05205"/>
<dbReference type="EMBL" id="KE651166">
    <property type="protein sequence ID" value="EEB05822.1"/>
    <property type="molecule type" value="Genomic_DNA"/>
</dbReference>
<evidence type="ECO:0000259" key="1">
    <source>
        <dbReference type="PROSITE" id="PS50174"/>
    </source>
</evidence>
<dbReference type="HOGENOM" id="CLU_1366946_0_0_1"/>
<dbReference type="Proteomes" id="UP000001744">
    <property type="component" value="Unassembled WGS sequence"/>
</dbReference>
<gene>
    <name evidence="2" type="ORF">SJAG_05205</name>
</gene>
<dbReference type="GO" id="GO:0003676">
    <property type="term" value="F:nucleic acid binding"/>
    <property type="evidence" value="ECO:0007669"/>
    <property type="project" value="InterPro"/>
</dbReference>
<dbReference type="VEuPathDB" id="FungiDB:SJAG_05205"/>
<dbReference type="PANTHER" id="PTHR20923">
    <property type="entry name" value="BAT4 PROTEIN-RELATED"/>
    <property type="match status" value="1"/>
</dbReference>
<dbReference type="InterPro" id="IPR039146">
    <property type="entry name" value="GPANK1"/>
</dbReference>
<reference evidence="2 3" key="1">
    <citation type="journal article" date="2011" name="Science">
        <title>Comparative functional genomics of the fission yeasts.</title>
        <authorList>
            <person name="Rhind N."/>
            <person name="Chen Z."/>
            <person name="Yassour M."/>
            <person name="Thompson D.A."/>
            <person name="Haas B.J."/>
            <person name="Habib N."/>
            <person name="Wapinski I."/>
            <person name="Roy S."/>
            <person name="Lin M.F."/>
            <person name="Heiman D.I."/>
            <person name="Young S.K."/>
            <person name="Furuya K."/>
            <person name="Guo Y."/>
            <person name="Pidoux A."/>
            <person name="Chen H.M."/>
            <person name="Robbertse B."/>
            <person name="Goldberg J.M."/>
            <person name="Aoki K."/>
            <person name="Bayne E.H."/>
            <person name="Berlin A.M."/>
            <person name="Desjardins C.A."/>
            <person name="Dobbs E."/>
            <person name="Dukaj L."/>
            <person name="Fan L."/>
            <person name="FitzGerald M.G."/>
            <person name="French C."/>
            <person name="Gujja S."/>
            <person name="Hansen K."/>
            <person name="Keifenheim D."/>
            <person name="Levin J.Z."/>
            <person name="Mosher R.A."/>
            <person name="Mueller C.A."/>
            <person name="Pfiffner J."/>
            <person name="Priest M."/>
            <person name="Russ C."/>
            <person name="Smialowska A."/>
            <person name="Swoboda P."/>
            <person name="Sykes S.M."/>
            <person name="Vaughn M."/>
            <person name="Vengrova S."/>
            <person name="Yoder R."/>
            <person name="Zeng Q."/>
            <person name="Allshire R."/>
            <person name="Baulcombe D."/>
            <person name="Birren B.W."/>
            <person name="Brown W."/>
            <person name="Ekwall K."/>
            <person name="Kellis M."/>
            <person name="Leatherwood J."/>
            <person name="Levin H."/>
            <person name="Margalit H."/>
            <person name="Martienssen R."/>
            <person name="Nieduszynski C.A."/>
            <person name="Spatafora J.W."/>
            <person name="Friedman N."/>
            <person name="Dalgaard J.Z."/>
            <person name="Baumann P."/>
            <person name="Niki H."/>
            <person name="Regev A."/>
            <person name="Nusbaum C."/>
        </authorList>
    </citation>
    <scope>NUCLEOTIDE SEQUENCE [LARGE SCALE GENOMIC DNA]</scope>
    <source>
        <strain evidence="3">yFS275 / FY16936</strain>
    </source>
</reference>
<dbReference type="RefSeq" id="XP_002172115.1">
    <property type="nucleotide sequence ID" value="XM_002172079.1"/>
</dbReference>
<organism evidence="2 3">
    <name type="scientific">Schizosaccharomyces japonicus (strain yFS275 / FY16936)</name>
    <name type="common">Fission yeast</name>
    <dbReference type="NCBI Taxonomy" id="402676"/>
    <lineage>
        <taxon>Eukaryota</taxon>
        <taxon>Fungi</taxon>
        <taxon>Dikarya</taxon>
        <taxon>Ascomycota</taxon>
        <taxon>Taphrinomycotina</taxon>
        <taxon>Schizosaccharomycetes</taxon>
        <taxon>Schizosaccharomycetales</taxon>
        <taxon>Schizosaccharomycetaceae</taxon>
        <taxon>Schizosaccharomyces</taxon>
    </lineage>
</organism>
<dbReference type="PROSITE" id="PS50174">
    <property type="entry name" value="G_PATCH"/>
    <property type="match status" value="1"/>
</dbReference>
<dbReference type="OMA" id="RPRINFV"/>
<proteinExistence type="predicted"/>